<feature type="compositionally biased region" description="Pro residues" evidence="1">
    <location>
        <begin position="37"/>
        <end position="46"/>
    </location>
</feature>
<evidence type="ECO:0000313" key="3">
    <source>
        <dbReference type="Proteomes" id="UP001228049"/>
    </source>
</evidence>
<evidence type="ECO:0000256" key="1">
    <source>
        <dbReference type="SAM" id="MobiDB-lite"/>
    </source>
</evidence>
<protein>
    <submittedName>
        <fullName evidence="2">Ankyrin repeat and SOCS box protein 2</fullName>
    </submittedName>
</protein>
<accession>A0AAD9B0E6</accession>
<feature type="region of interest" description="Disordered" evidence="1">
    <location>
        <begin position="30"/>
        <end position="67"/>
    </location>
</feature>
<dbReference type="AlphaFoldDB" id="A0AAD9B0E6"/>
<organism evidence="2 3">
    <name type="scientific">Dissostichus eleginoides</name>
    <name type="common">Patagonian toothfish</name>
    <name type="synonym">Dissostichus amissus</name>
    <dbReference type="NCBI Taxonomy" id="100907"/>
    <lineage>
        <taxon>Eukaryota</taxon>
        <taxon>Metazoa</taxon>
        <taxon>Chordata</taxon>
        <taxon>Craniata</taxon>
        <taxon>Vertebrata</taxon>
        <taxon>Euteleostomi</taxon>
        <taxon>Actinopterygii</taxon>
        <taxon>Neopterygii</taxon>
        <taxon>Teleostei</taxon>
        <taxon>Neoteleostei</taxon>
        <taxon>Acanthomorphata</taxon>
        <taxon>Eupercaria</taxon>
        <taxon>Perciformes</taxon>
        <taxon>Notothenioidei</taxon>
        <taxon>Nototheniidae</taxon>
        <taxon>Dissostichus</taxon>
    </lineage>
</organism>
<proteinExistence type="predicted"/>
<gene>
    <name evidence="2" type="ORF">KUDE01_015719</name>
</gene>
<feature type="non-terminal residue" evidence="2">
    <location>
        <position position="67"/>
    </location>
</feature>
<comment type="caution">
    <text evidence="2">The sequence shown here is derived from an EMBL/GenBank/DDBJ whole genome shotgun (WGS) entry which is preliminary data.</text>
</comment>
<reference evidence="2" key="1">
    <citation type="submission" date="2023-04" db="EMBL/GenBank/DDBJ databases">
        <title>Chromosome-level genome of Chaenocephalus aceratus.</title>
        <authorList>
            <person name="Park H."/>
        </authorList>
    </citation>
    <scope>NUCLEOTIDE SEQUENCE</scope>
    <source>
        <strain evidence="2">DE</strain>
        <tissue evidence="2">Muscle</tissue>
    </source>
</reference>
<evidence type="ECO:0000313" key="2">
    <source>
        <dbReference type="EMBL" id="KAK1875055.1"/>
    </source>
</evidence>
<sequence>MELDDYSMYNQLSDEELLQIAVERSLSNLSTASSLPPATPPPPSPPHASSGVNPPRAMSNFPYRAFR</sequence>
<dbReference type="Proteomes" id="UP001228049">
    <property type="component" value="Unassembled WGS sequence"/>
</dbReference>
<name>A0AAD9B0E6_DISEL</name>
<dbReference type="EMBL" id="JASDAP010000340">
    <property type="protein sequence ID" value="KAK1875055.1"/>
    <property type="molecule type" value="Genomic_DNA"/>
</dbReference>
<keyword evidence="3" id="KW-1185">Reference proteome</keyword>